<sequence>MVVRGGGWLCRYVMLRASEINPRHLHIGLSVLGIYCGYKAPLLLEYMRVSMVRLSASGVWEWARSGWWTPGANRETRKGKVENVSISVDDLQATVEKISFLLSNAPHLGLLVVKGPDFDVVSANGRFRKLAGWPAVEDSVDERELKTVLCPLQDLLPPEFVTSHKDITQRLVERNELPASLRHPLRSVDLMRADGERIAVNLTIAILTKHLDFRDPNSLFYVLISPIEVPHSTKSESWENVAEGIYGSDAAQHVAIGKLPPPEQYQFATVLVFDVVGYTKRCAKLSASKVAQWMTSVHQAVEAVIVKYSVRKIETRGDCYAMVSGTKWVEGDACESQVSRMVLLARDVARELLQLNKTEIRVGLAVGPISVTYIGTHHLAPTLCAFGTAMNEAASLETGGTPGLVHLSETCARRYVAEQAGQGVRLELPSSIPETVSPTGAVAKSLLLDPASNEFVVP</sequence>
<dbReference type="GO" id="GO:0008074">
    <property type="term" value="C:guanylate cyclase complex, soluble"/>
    <property type="evidence" value="ECO:0007669"/>
    <property type="project" value="TreeGrafter"/>
</dbReference>
<dbReference type="PANTHER" id="PTHR45655:SF13">
    <property type="entry name" value="SOLUBLE GUANYLATE CYCLASE GCY-32-RELATED"/>
    <property type="match status" value="1"/>
</dbReference>
<dbReference type="CDD" id="cd07302">
    <property type="entry name" value="CHD"/>
    <property type="match status" value="1"/>
</dbReference>
<dbReference type="InterPro" id="IPR001054">
    <property type="entry name" value="A/G_cyclase"/>
</dbReference>
<reference evidence="2" key="1">
    <citation type="submission" date="2021-01" db="EMBL/GenBank/DDBJ databases">
        <authorList>
            <person name="Corre E."/>
            <person name="Pelletier E."/>
            <person name="Niang G."/>
            <person name="Scheremetjew M."/>
            <person name="Finn R."/>
            <person name="Kale V."/>
            <person name="Holt S."/>
            <person name="Cochrane G."/>
            <person name="Meng A."/>
            <person name="Brown T."/>
            <person name="Cohen L."/>
        </authorList>
    </citation>
    <scope>NUCLEOTIDE SEQUENCE</scope>
    <source>
        <strain evidence="2">CCMP441</strain>
    </source>
</reference>
<dbReference type="PANTHER" id="PTHR45655">
    <property type="entry name" value="GUANYLATE CYCLASE SOLUBLE SUBUNIT BETA-2"/>
    <property type="match status" value="1"/>
</dbReference>
<gene>
    <name evidence="2" type="ORF">HAND1043_LOCUS14580</name>
</gene>
<dbReference type="SMART" id="SM00044">
    <property type="entry name" value="CYCc"/>
    <property type="match status" value="1"/>
</dbReference>
<organism evidence="2">
    <name type="scientific">Hemiselmis andersenii</name>
    <name type="common">Cryptophyte alga</name>
    <dbReference type="NCBI Taxonomy" id="464988"/>
    <lineage>
        <taxon>Eukaryota</taxon>
        <taxon>Cryptophyceae</taxon>
        <taxon>Cryptomonadales</taxon>
        <taxon>Hemiselmidaceae</taxon>
        <taxon>Hemiselmis</taxon>
    </lineage>
</organism>
<evidence type="ECO:0000259" key="1">
    <source>
        <dbReference type="PROSITE" id="PS50125"/>
    </source>
</evidence>
<dbReference type="GO" id="GO:0019934">
    <property type="term" value="P:cGMP-mediated signaling"/>
    <property type="evidence" value="ECO:0007669"/>
    <property type="project" value="TreeGrafter"/>
</dbReference>
<dbReference type="Pfam" id="PF00211">
    <property type="entry name" value="Guanylate_cyc"/>
    <property type="match status" value="1"/>
</dbReference>
<proteinExistence type="predicted"/>
<dbReference type="GO" id="GO:0070482">
    <property type="term" value="P:response to oxygen levels"/>
    <property type="evidence" value="ECO:0007669"/>
    <property type="project" value="TreeGrafter"/>
</dbReference>
<dbReference type="SUPFAM" id="SSF55073">
    <property type="entry name" value="Nucleotide cyclase"/>
    <property type="match status" value="1"/>
</dbReference>
<dbReference type="EMBL" id="HBFK01023586">
    <property type="protein sequence ID" value="CAD8748083.1"/>
    <property type="molecule type" value="Transcribed_RNA"/>
</dbReference>
<protein>
    <recommendedName>
        <fullName evidence="1">Guanylate cyclase domain-containing protein</fullName>
    </recommendedName>
</protein>
<dbReference type="PROSITE" id="PS50125">
    <property type="entry name" value="GUANYLATE_CYCLASE_2"/>
    <property type="match status" value="1"/>
</dbReference>
<dbReference type="InterPro" id="IPR029787">
    <property type="entry name" value="Nucleotide_cyclase"/>
</dbReference>
<name>A0A7S0XYT8_HEMAN</name>
<dbReference type="AlphaFoldDB" id="A0A7S0XYT8"/>
<accession>A0A7S0XYT8</accession>
<dbReference type="GO" id="GO:0004383">
    <property type="term" value="F:guanylate cyclase activity"/>
    <property type="evidence" value="ECO:0007669"/>
    <property type="project" value="TreeGrafter"/>
</dbReference>
<feature type="domain" description="Guanylate cyclase" evidence="1">
    <location>
        <begin position="269"/>
        <end position="397"/>
    </location>
</feature>
<dbReference type="Gene3D" id="3.30.70.1230">
    <property type="entry name" value="Nucleotide cyclase"/>
    <property type="match status" value="1"/>
</dbReference>
<evidence type="ECO:0000313" key="2">
    <source>
        <dbReference type="EMBL" id="CAD8748083.1"/>
    </source>
</evidence>